<organism evidence="5 6">
    <name type="scientific">Neobacillus notoginsengisoli</name>
    <dbReference type="NCBI Taxonomy" id="1578198"/>
    <lineage>
        <taxon>Bacteria</taxon>
        <taxon>Bacillati</taxon>
        <taxon>Bacillota</taxon>
        <taxon>Bacilli</taxon>
        <taxon>Bacillales</taxon>
        <taxon>Bacillaceae</taxon>
        <taxon>Neobacillus</taxon>
    </lineage>
</organism>
<keyword evidence="1 3" id="KW-0963">Cytoplasm</keyword>
<keyword evidence="6" id="KW-1185">Reference proteome</keyword>
<gene>
    <name evidence="3 5" type="primary">smpB</name>
    <name evidence="5" type="ORF">D1B31_13250</name>
</gene>
<evidence type="ECO:0000313" key="5">
    <source>
        <dbReference type="EMBL" id="RHW38941.1"/>
    </source>
</evidence>
<comment type="function">
    <text evidence="3">Required for rescue of stalled ribosomes mediated by trans-translation. Binds to transfer-messenger RNA (tmRNA), required for stable association of tmRNA with ribosomes. tmRNA and SmpB together mimic tRNA shape, replacing the anticodon stem-loop with SmpB. tmRNA is encoded by the ssrA gene; the 2 termini fold to resemble tRNA(Ala) and it encodes a 'tag peptide', a short internal open reading frame. During trans-translation Ala-aminoacylated tmRNA acts like a tRNA, entering the A-site of stalled ribosomes, displacing the stalled mRNA. The ribosome then switches to translate the ORF on the tmRNA; the nascent peptide is terminated with the 'tag peptide' encoded by the tmRNA and targeted for degradation. The ribosome is freed to recommence translation, which seems to be the essential function of trans-translation.</text>
</comment>
<comment type="subcellular location">
    <subcellularLocation>
        <location evidence="3">Cytoplasm</location>
    </subcellularLocation>
    <text evidence="3">The tmRNA-SmpB complex associates with stalled 70S ribosomes.</text>
</comment>
<dbReference type="InterPro" id="IPR023620">
    <property type="entry name" value="SmpB"/>
</dbReference>
<dbReference type="NCBIfam" id="TIGR00086">
    <property type="entry name" value="smpB"/>
    <property type="match status" value="1"/>
</dbReference>
<dbReference type="Proteomes" id="UP000284416">
    <property type="component" value="Unassembled WGS sequence"/>
</dbReference>
<dbReference type="Pfam" id="PF01668">
    <property type="entry name" value="SmpB"/>
    <property type="match status" value="1"/>
</dbReference>
<dbReference type="OrthoDB" id="9805462at2"/>
<keyword evidence="2 3" id="KW-0694">RNA-binding</keyword>
<reference evidence="5 6" key="1">
    <citation type="journal article" date="2017" name="Int. J. Syst. Evol. Microbiol.">
        <title>Bacillus notoginsengisoli sp. nov., a novel bacterium isolated from the rhizosphere of Panax notoginseng.</title>
        <authorList>
            <person name="Zhang M.Y."/>
            <person name="Cheng J."/>
            <person name="Cai Y."/>
            <person name="Zhang T.Y."/>
            <person name="Wu Y.Y."/>
            <person name="Manikprabhu D."/>
            <person name="Li W.J."/>
            <person name="Zhang Y.X."/>
        </authorList>
    </citation>
    <scope>NUCLEOTIDE SEQUENCE [LARGE SCALE GENOMIC DNA]</scope>
    <source>
        <strain evidence="5 6">JCM 30743</strain>
    </source>
</reference>
<name>A0A417YSH4_9BACI</name>
<proteinExistence type="inferred from homology"/>
<dbReference type="AlphaFoldDB" id="A0A417YSH4"/>
<dbReference type="Gene3D" id="2.40.280.10">
    <property type="match status" value="1"/>
</dbReference>
<dbReference type="PANTHER" id="PTHR30308:SF2">
    <property type="entry name" value="SSRA-BINDING PROTEIN"/>
    <property type="match status" value="1"/>
</dbReference>
<evidence type="ECO:0000256" key="2">
    <source>
        <dbReference type="ARBA" id="ARBA00022884"/>
    </source>
</evidence>
<evidence type="ECO:0000256" key="4">
    <source>
        <dbReference type="SAM" id="MobiDB-lite"/>
    </source>
</evidence>
<evidence type="ECO:0000256" key="3">
    <source>
        <dbReference type="HAMAP-Rule" id="MF_00023"/>
    </source>
</evidence>
<comment type="similarity">
    <text evidence="3">Belongs to the SmpB family.</text>
</comment>
<dbReference type="NCBIfam" id="NF003843">
    <property type="entry name" value="PRK05422.1"/>
    <property type="match status" value="1"/>
</dbReference>
<evidence type="ECO:0000313" key="6">
    <source>
        <dbReference type="Proteomes" id="UP000284416"/>
    </source>
</evidence>
<evidence type="ECO:0000256" key="1">
    <source>
        <dbReference type="ARBA" id="ARBA00022490"/>
    </source>
</evidence>
<dbReference type="CDD" id="cd09294">
    <property type="entry name" value="SmpB"/>
    <property type="match status" value="1"/>
</dbReference>
<dbReference type="HAMAP" id="MF_00023">
    <property type="entry name" value="SmpB"/>
    <property type="match status" value="1"/>
</dbReference>
<dbReference type="GO" id="GO:0070929">
    <property type="term" value="P:trans-translation"/>
    <property type="evidence" value="ECO:0007669"/>
    <property type="project" value="UniProtKB-UniRule"/>
</dbReference>
<dbReference type="InterPro" id="IPR020081">
    <property type="entry name" value="SsrA-bd_prot_CS"/>
</dbReference>
<dbReference type="GO" id="GO:0005829">
    <property type="term" value="C:cytosol"/>
    <property type="evidence" value="ECO:0007669"/>
    <property type="project" value="TreeGrafter"/>
</dbReference>
<protein>
    <recommendedName>
        <fullName evidence="3">SsrA-binding protein</fullName>
    </recommendedName>
    <alternativeName>
        <fullName evidence="3">Small protein B</fullName>
    </alternativeName>
</protein>
<dbReference type="GO" id="GO:0070930">
    <property type="term" value="P:trans-translation-dependent protein tagging"/>
    <property type="evidence" value="ECO:0007669"/>
    <property type="project" value="TreeGrafter"/>
</dbReference>
<dbReference type="PROSITE" id="PS01317">
    <property type="entry name" value="SSRP"/>
    <property type="match status" value="1"/>
</dbReference>
<dbReference type="PANTHER" id="PTHR30308">
    <property type="entry name" value="TMRNA-BINDING COMPONENT OF TRANS-TRANSLATION TAGGING COMPLEX"/>
    <property type="match status" value="1"/>
</dbReference>
<dbReference type="InterPro" id="IPR000037">
    <property type="entry name" value="SsrA-bd_prot"/>
</dbReference>
<dbReference type="RefSeq" id="WP_118921274.1">
    <property type="nucleotide sequence ID" value="NZ_QWEG01000008.1"/>
</dbReference>
<accession>A0A417YSH4</accession>
<dbReference type="EMBL" id="QWEG01000008">
    <property type="protein sequence ID" value="RHW38941.1"/>
    <property type="molecule type" value="Genomic_DNA"/>
</dbReference>
<feature type="region of interest" description="Disordered" evidence="4">
    <location>
        <begin position="132"/>
        <end position="155"/>
    </location>
</feature>
<comment type="caution">
    <text evidence="5">The sequence shown here is derived from an EMBL/GenBank/DDBJ whole genome shotgun (WGS) entry which is preliminary data.</text>
</comment>
<dbReference type="GO" id="GO:0003723">
    <property type="term" value="F:RNA binding"/>
    <property type="evidence" value="ECO:0007669"/>
    <property type="project" value="UniProtKB-UniRule"/>
</dbReference>
<dbReference type="SUPFAM" id="SSF74982">
    <property type="entry name" value="Small protein B (SmpB)"/>
    <property type="match status" value="1"/>
</dbReference>
<sequence>MPKGFGKTVAQNKKAYHDYFIEETYEAGIVLQGTEIKSIRAGKVQLKDSYARIHNGEMFLYSVHISPYEQGNRYNHDPVRPRKLLLHKREIMKLLGETKESGYALVPLKMYLKNGYAKVLIGLAKGKKKYDKREDLKQKEAKRDIERAFRERQKM</sequence>